<comment type="caution">
    <text evidence="3">The sequence shown here is derived from an EMBL/GenBank/DDBJ whole genome shotgun (WGS) entry which is preliminary data.</text>
</comment>
<feature type="compositionally biased region" description="Basic and acidic residues" evidence="1">
    <location>
        <begin position="476"/>
        <end position="487"/>
    </location>
</feature>
<dbReference type="EMBL" id="PFFQ01000067">
    <property type="protein sequence ID" value="PIW13660.1"/>
    <property type="molecule type" value="Genomic_DNA"/>
</dbReference>
<organism evidence="3 4">
    <name type="scientific">bacterium (Candidatus Blackallbacteria) CG17_big_fil_post_rev_8_21_14_2_50_48_46</name>
    <dbReference type="NCBI Taxonomy" id="2014261"/>
    <lineage>
        <taxon>Bacteria</taxon>
        <taxon>Candidatus Blackallbacteria</taxon>
    </lineage>
</organism>
<evidence type="ECO:0000313" key="3">
    <source>
        <dbReference type="EMBL" id="PIW13660.1"/>
    </source>
</evidence>
<feature type="compositionally biased region" description="Polar residues" evidence="1">
    <location>
        <begin position="335"/>
        <end position="353"/>
    </location>
</feature>
<feature type="compositionally biased region" description="Polar residues" evidence="1">
    <location>
        <begin position="297"/>
        <end position="315"/>
    </location>
</feature>
<protein>
    <recommendedName>
        <fullName evidence="2">MobA/VirD2-like nuclease domain-containing protein</fullName>
    </recommendedName>
</protein>
<sequence>MIIKSLSRKSASYDQLLEYMQRGSVQDFTVFHNLYRNVEKDRIIQEFELMGEQLPPRKNGNMLYHEILSLQRQEGVDLEQQKQALYTMVQQYLQERAPGQLGYGCMHVEKEHLHIHLMLSPNSLDRPAKRVRLTKSQLWEIQGRMEMFLQERWPELKERSLYSRSAPPALKKKDREFQLEQRTGKPSVKSQVKEKLEVMLEQSTTQATLTARLAEQDMELEIRGKNPVVIAAGRRYRLRTLGLLPAYERVLVLDGLAEQMKTHGNPAIPPPAATDTPPQKAPQAQALPEPSAPSADALTQPTQVPEQKYQASPVQPRQEKKPEAQITYSEPKAPSQIQDTTQKSKTGFWNQIRDTAGKAQNAVKEFRDDFHKALEQHAQSKSIQSKEEPVVPPPSKDDDEKRRVEERLARLKKAREKELPQRSERRQEREVRSVQRDETRKRDQATPNRQEPRTQPMDRESQERLERLRKMREKKGRQDRERGWERD</sequence>
<evidence type="ECO:0000256" key="1">
    <source>
        <dbReference type="SAM" id="MobiDB-lite"/>
    </source>
</evidence>
<feature type="compositionally biased region" description="Basic and acidic residues" evidence="1">
    <location>
        <begin position="364"/>
        <end position="375"/>
    </location>
</feature>
<evidence type="ECO:0000259" key="2">
    <source>
        <dbReference type="Pfam" id="PF03432"/>
    </source>
</evidence>
<dbReference type="Pfam" id="PF03432">
    <property type="entry name" value="Relaxase"/>
    <property type="match status" value="1"/>
</dbReference>
<accession>A0A2M7FX86</accession>
<dbReference type="Proteomes" id="UP000231019">
    <property type="component" value="Unassembled WGS sequence"/>
</dbReference>
<dbReference type="AlphaFoldDB" id="A0A2M7FX86"/>
<evidence type="ECO:0000313" key="4">
    <source>
        <dbReference type="Proteomes" id="UP000231019"/>
    </source>
</evidence>
<feature type="compositionally biased region" description="Low complexity" evidence="1">
    <location>
        <begin position="273"/>
        <end position="289"/>
    </location>
</feature>
<proteinExistence type="predicted"/>
<reference evidence="3 4" key="1">
    <citation type="submission" date="2017-09" db="EMBL/GenBank/DDBJ databases">
        <title>Depth-based differentiation of microbial function through sediment-hosted aquifers and enrichment of novel symbionts in the deep terrestrial subsurface.</title>
        <authorList>
            <person name="Probst A.J."/>
            <person name="Ladd B."/>
            <person name="Jarett J.K."/>
            <person name="Geller-Mcgrath D.E."/>
            <person name="Sieber C.M."/>
            <person name="Emerson J.B."/>
            <person name="Anantharaman K."/>
            <person name="Thomas B.C."/>
            <person name="Malmstrom R."/>
            <person name="Stieglmeier M."/>
            <person name="Klingl A."/>
            <person name="Woyke T."/>
            <person name="Ryan C.M."/>
            <person name="Banfield J.F."/>
        </authorList>
    </citation>
    <scope>NUCLEOTIDE SEQUENCE [LARGE SCALE GENOMIC DNA]</scope>
    <source>
        <strain evidence="3">CG17_big_fil_post_rev_8_21_14_2_50_48_46</strain>
    </source>
</reference>
<feature type="compositionally biased region" description="Basic and acidic residues" evidence="1">
    <location>
        <begin position="384"/>
        <end position="468"/>
    </location>
</feature>
<name>A0A2M7FX86_9BACT</name>
<gene>
    <name evidence="3" type="ORF">COW36_24985</name>
</gene>
<feature type="region of interest" description="Disordered" evidence="1">
    <location>
        <begin position="262"/>
        <end position="487"/>
    </location>
</feature>
<feature type="domain" description="MobA/VirD2-like nuclease" evidence="2">
    <location>
        <begin position="37"/>
        <end position="126"/>
    </location>
</feature>
<dbReference type="InterPro" id="IPR005094">
    <property type="entry name" value="Endonuclease_MobA/VirD2"/>
</dbReference>